<dbReference type="EMBL" id="AGFM01000036">
    <property type="protein sequence ID" value="EHJ60624.1"/>
    <property type="molecule type" value="Genomic_DNA"/>
</dbReference>
<protein>
    <submittedName>
        <fullName evidence="8">DedA family protein</fullName>
    </submittedName>
</protein>
<name>G6EDJ6_9SPHN</name>
<comment type="subcellular location">
    <subcellularLocation>
        <location evidence="1">Cell membrane</location>
        <topology evidence="1">Multi-pass membrane protein</topology>
    </subcellularLocation>
</comment>
<dbReference type="KEGG" id="npn:JI59_08000"/>
<evidence type="ECO:0000256" key="5">
    <source>
        <dbReference type="ARBA" id="ARBA00023136"/>
    </source>
</evidence>
<feature type="domain" description="VTT" evidence="7">
    <location>
        <begin position="30"/>
        <end position="160"/>
    </location>
</feature>
<evidence type="ECO:0000256" key="3">
    <source>
        <dbReference type="ARBA" id="ARBA00022692"/>
    </source>
</evidence>
<dbReference type="GO" id="GO:0005886">
    <property type="term" value="C:plasma membrane"/>
    <property type="evidence" value="ECO:0007669"/>
    <property type="project" value="UniProtKB-SubCell"/>
</dbReference>
<dbReference type="eggNOG" id="COG0586">
    <property type="taxonomic scope" value="Bacteria"/>
</dbReference>
<dbReference type="AlphaFoldDB" id="G6EDJ6"/>
<feature type="transmembrane region" description="Helical" evidence="6">
    <location>
        <begin position="12"/>
        <end position="30"/>
    </location>
</feature>
<accession>G6EDJ6</accession>
<evidence type="ECO:0000256" key="6">
    <source>
        <dbReference type="SAM" id="Phobius"/>
    </source>
</evidence>
<dbReference type="OrthoDB" id="9813426at2"/>
<keyword evidence="9" id="KW-1185">Reference proteome</keyword>
<dbReference type="PATRIC" id="fig|1088721.3.peg.2389"/>
<evidence type="ECO:0000256" key="1">
    <source>
        <dbReference type="ARBA" id="ARBA00004651"/>
    </source>
</evidence>
<organism evidence="8 9">
    <name type="scientific">Novosphingobium pentaromativorans US6-1</name>
    <dbReference type="NCBI Taxonomy" id="1088721"/>
    <lineage>
        <taxon>Bacteria</taxon>
        <taxon>Pseudomonadati</taxon>
        <taxon>Pseudomonadota</taxon>
        <taxon>Alphaproteobacteria</taxon>
        <taxon>Sphingomonadales</taxon>
        <taxon>Sphingomonadaceae</taxon>
        <taxon>Novosphingobium</taxon>
    </lineage>
</organism>
<dbReference type="InterPro" id="IPR051311">
    <property type="entry name" value="DedA_domain"/>
</dbReference>
<evidence type="ECO:0000259" key="7">
    <source>
        <dbReference type="Pfam" id="PF09335"/>
    </source>
</evidence>
<dbReference type="STRING" id="1088721.JI59_08000"/>
<proteinExistence type="predicted"/>
<comment type="caution">
    <text evidence="8">The sequence shown here is derived from an EMBL/GenBank/DDBJ whole genome shotgun (WGS) entry which is preliminary data.</text>
</comment>
<keyword evidence="3 6" id="KW-0812">Transmembrane</keyword>
<dbReference type="PANTHER" id="PTHR42709:SF6">
    <property type="entry name" value="UNDECAPRENYL PHOSPHATE TRANSPORTER A"/>
    <property type="match status" value="1"/>
</dbReference>
<feature type="transmembrane region" description="Helical" evidence="6">
    <location>
        <begin position="140"/>
        <end position="163"/>
    </location>
</feature>
<evidence type="ECO:0000313" key="9">
    <source>
        <dbReference type="Proteomes" id="UP000004030"/>
    </source>
</evidence>
<evidence type="ECO:0000256" key="2">
    <source>
        <dbReference type="ARBA" id="ARBA00022475"/>
    </source>
</evidence>
<keyword evidence="4 6" id="KW-1133">Transmembrane helix</keyword>
<feature type="transmembrane region" description="Helical" evidence="6">
    <location>
        <begin position="175"/>
        <end position="193"/>
    </location>
</feature>
<dbReference type="Pfam" id="PF09335">
    <property type="entry name" value="VTT_dom"/>
    <property type="match status" value="1"/>
</dbReference>
<dbReference type="PANTHER" id="PTHR42709">
    <property type="entry name" value="ALKALINE PHOSPHATASE LIKE PROTEIN"/>
    <property type="match status" value="1"/>
</dbReference>
<reference evidence="8 9" key="1">
    <citation type="journal article" date="2012" name="J. Bacteriol.">
        <title>Genome sequence of benzo(a)pyrene-degrading bacterium Novosphingobium pentaromativorans US6-1.</title>
        <authorList>
            <person name="Luo Y.R."/>
            <person name="Kang S.G."/>
            <person name="Kim S.J."/>
            <person name="Kim M.R."/>
            <person name="Li N."/>
            <person name="Lee J.H."/>
            <person name="Kwon K.K."/>
        </authorList>
    </citation>
    <scope>NUCLEOTIDE SEQUENCE [LARGE SCALE GENOMIC DNA]</scope>
    <source>
        <strain evidence="8 9">US6-1</strain>
    </source>
</reference>
<dbReference type="RefSeq" id="WP_007013332.1">
    <property type="nucleotide sequence ID" value="NZ_AGFM01000036.1"/>
</dbReference>
<feature type="transmembrane region" description="Helical" evidence="6">
    <location>
        <begin position="50"/>
        <end position="71"/>
    </location>
</feature>
<dbReference type="InterPro" id="IPR032816">
    <property type="entry name" value="VTT_dom"/>
</dbReference>
<gene>
    <name evidence="8" type="ORF">NSU_2417</name>
</gene>
<keyword evidence="5 6" id="KW-0472">Membrane</keyword>
<dbReference type="Proteomes" id="UP000004030">
    <property type="component" value="Unassembled WGS sequence"/>
</dbReference>
<keyword evidence="2" id="KW-1003">Cell membrane</keyword>
<evidence type="ECO:0000256" key="4">
    <source>
        <dbReference type="ARBA" id="ARBA00022989"/>
    </source>
</evidence>
<sequence>MFGSITHLLDQFGYAGIALLMFLENVFPPIPSELIMPLAGFDAARGDMNIVLVILSGSIGSLVGASLWYFLGRWIGEDRLKRWAGRHGRLLTLNASDIDKVNTWFDRHNEKAVLMGRLVPAVRTLISVPAGLFEMRLDRFLLFSSLGTAAWTALLTAAGYLLGEQYKAVQGYLNPVSNIVVGAFVAFYLFRVVTWKPL</sequence>
<evidence type="ECO:0000313" key="8">
    <source>
        <dbReference type="EMBL" id="EHJ60624.1"/>
    </source>
</evidence>